<dbReference type="RefSeq" id="WP_068004391.1">
    <property type="nucleotide sequence ID" value="NZ_CP015597.1"/>
</dbReference>
<evidence type="ECO:0000313" key="1">
    <source>
        <dbReference type="EMBL" id="ANE83519.1"/>
    </source>
</evidence>
<evidence type="ECO:0000313" key="2">
    <source>
        <dbReference type="Proteomes" id="UP000077143"/>
    </source>
</evidence>
<gene>
    <name evidence="1" type="ORF">A7U43_28900</name>
</gene>
<keyword evidence="1" id="KW-0614">Plasmid</keyword>
<organism evidence="1 2">
    <name type="scientific">Mycobacterium adipatum</name>
    <dbReference type="NCBI Taxonomy" id="1682113"/>
    <lineage>
        <taxon>Bacteria</taxon>
        <taxon>Bacillati</taxon>
        <taxon>Actinomycetota</taxon>
        <taxon>Actinomycetes</taxon>
        <taxon>Mycobacteriales</taxon>
        <taxon>Mycobacteriaceae</taxon>
        <taxon>Mycobacterium</taxon>
    </lineage>
</organism>
<dbReference type="KEGG" id="madi:A7U43_28900"/>
<dbReference type="AlphaFoldDB" id="A0A172UWM0"/>
<dbReference type="OrthoDB" id="4308266at2"/>
<name>A0A172UWM0_9MYCO</name>
<dbReference type="Proteomes" id="UP000077143">
    <property type="component" value="Plasmid pMYC1"/>
</dbReference>
<reference evidence="1 2" key="1">
    <citation type="submission" date="2016-05" db="EMBL/GenBank/DDBJ databases">
        <title>Complete genome sequence of a phthalic acid esters degrading Mycobacterium sp. YC-RL4.</title>
        <authorList>
            <person name="Ren L."/>
            <person name="Fan S."/>
            <person name="Ruth N."/>
            <person name="Jia Y."/>
            <person name="Wang J."/>
            <person name="Qiao C."/>
        </authorList>
    </citation>
    <scope>NUCLEOTIDE SEQUENCE [LARGE SCALE GENOMIC DNA]</scope>
    <source>
        <strain evidence="1 2">YC-RL4</strain>
        <plasmid evidence="2">pmyc1</plasmid>
    </source>
</reference>
<keyword evidence="2" id="KW-1185">Reference proteome</keyword>
<evidence type="ECO:0008006" key="3">
    <source>
        <dbReference type="Google" id="ProtNLM"/>
    </source>
</evidence>
<proteinExistence type="predicted"/>
<dbReference type="EMBL" id="CP015597">
    <property type="protein sequence ID" value="ANE83519.1"/>
    <property type="molecule type" value="Genomic_DNA"/>
</dbReference>
<geneLocation type="plasmid" evidence="2">
    <name>pmyc1</name>
</geneLocation>
<protein>
    <recommendedName>
        <fullName evidence="3">Integrase</fullName>
    </recommendedName>
</protein>
<accession>A0A172UWM0</accession>
<sequence>MRRYVDADRKARDFDFGRLRVSQELQGVLAQAFADRTAPGRGLRSMDSLQAYYRAIRLFTEYLATLDARPAVLADVVPERIDGFLAHRRGLSSFKAAEEMRSIKTVLLHIESLDSALVAKLREPNPPIVRKGTGDRSYSRAELRRIADAARSDLRAAARRIRTNRMLLARYRDGQVEDPTRRLELLDFVDRHGDVPRTSRRSGRARTPVVAPWVTEGGFGKPWDIVEWAHLSGVEVTAGAVLLAVMTGQNPLVILRCPAAHHRADGHAGSVATAIVDTHKPRRGHRAYMNLSLTEIPDWISIPGNPQNVSARDELHTPFGLYRLLLELTDRSRAVINSDQLLIGYRRSGGSRDRTGRGLRPQARYGFLPHWSQLHSVPADTVGEGPPATLTVTLKRIRLTYLELHQKPVAHTEQTLASDYLARNRGNLIEYRKVVADALTEQVATARVSGVMTQLNAAEVTRARGDVVAAADQYGLDPVTVKRMLDGELDTVMNACVDNANSPHAPAGQPCRASFMQCLGCPCARALPRHLPIQVHVHDQLLDRKAAMTPMEWARRFAVPHTQLADLLGSHDDEDLAAARASITDTDRENVKRFLNRGLDIR</sequence>